<evidence type="ECO:0000256" key="1">
    <source>
        <dbReference type="ARBA" id="ARBA00000142"/>
    </source>
</evidence>
<dbReference type="PROSITE" id="PS51625">
    <property type="entry name" value="SAM_MT_TRMB"/>
    <property type="match status" value="1"/>
</dbReference>
<protein>
    <recommendedName>
        <fullName evidence="9">tRNA (guanine-N(7)-)-methyltransferase</fullName>
        <ecNumber evidence="9">2.1.1.33</ecNumber>
    </recommendedName>
    <alternativeName>
        <fullName evidence="9">tRNA (guanine(46)-N(7))-methyltransferase</fullName>
    </alternativeName>
    <alternativeName>
        <fullName evidence="9">tRNA(m7G46)-methyltransferase</fullName>
    </alternativeName>
</protein>
<keyword evidence="4 9" id="KW-0808">Transferase</keyword>
<evidence type="ECO:0000256" key="6">
    <source>
        <dbReference type="ARBA" id="ARBA00022694"/>
    </source>
</evidence>
<dbReference type="NCBIfam" id="NF001080">
    <property type="entry name" value="PRK00121.2-2"/>
    <property type="match status" value="1"/>
</dbReference>
<dbReference type="InterPro" id="IPR055361">
    <property type="entry name" value="tRNA_methyltr_TrmB_bact"/>
</dbReference>
<dbReference type="SUPFAM" id="SSF53335">
    <property type="entry name" value="S-adenosyl-L-methionine-dependent methyltransferases"/>
    <property type="match status" value="1"/>
</dbReference>
<evidence type="ECO:0000313" key="11">
    <source>
        <dbReference type="Proteomes" id="UP001146670"/>
    </source>
</evidence>
<comment type="similarity">
    <text evidence="8 9">Belongs to the class I-like SAM-binding methyltransferase superfamily. TrmB family.</text>
</comment>
<dbReference type="Gene3D" id="3.40.50.150">
    <property type="entry name" value="Vaccinia Virus protein VP39"/>
    <property type="match status" value="1"/>
</dbReference>
<comment type="pathway">
    <text evidence="7 9">tRNA modification; N(7)-methylguanine-tRNA biosynthesis.</text>
</comment>
<feature type="binding site" evidence="9">
    <location>
        <position position="96"/>
    </location>
    <ligand>
        <name>S-adenosyl-L-methionine</name>
        <dbReference type="ChEBI" id="CHEBI:59789"/>
    </ligand>
</feature>
<evidence type="ECO:0000256" key="5">
    <source>
        <dbReference type="ARBA" id="ARBA00022691"/>
    </source>
</evidence>
<dbReference type="Proteomes" id="UP001146670">
    <property type="component" value="Unassembled WGS sequence"/>
</dbReference>
<dbReference type="HAMAP" id="MF_01057">
    <property type="entry name" value="tRNA_methyltr_TrmB"/>
    <property type="match status" value="1"/>
</dbReference>
<feature type="binding site" evidence="9">
    <location>
        <position position="118"/>
    </location>
    <ligand>
        <name>S-adenosyl-L-methionine</name>
        <dbReference type="ChEBI" id="CHEBI:59789"/>
    </ligand>
</feature>
<feature type="binding site" evidence="9">
    <location>
        <position position="69"/>
    </location>
    <ligand>
        <name>S-adenosyl-L-methionine</name>
        <dbReference type="ChEBI" id="CHEBI:59789"/>
    </ligand>
</feature>
<comment type="caution">
    <text evidence="10">The sequence shown here is derived from an EMBL/GenBank/DDBJ whole genome shotgun (WGS) entry which is preliminary data.</text>
</comment>
<dbReference type="PANTHER" id="PTHR23417">
    <property type="entry name" value="3-DEOXY-D-MANNO-OCTULOSONIC-ACID TRANSFERASE/TRNA GUANINE-N 7 - -METHYLTRANSFERASE"/>
    <property type="match status" value="1"/>
</dbReference>
<dbReference type="InterPro" id="IPR029063">
    <property type="entry name" value="SAM-dependent_MTases_sf"/>
</dbReference>
<dbReference type="EMBL" id="JAPRFR010000002">
    <property type="protein sequence ID" value="MCZ0726073.1"/>
    <property type="molecule type" value="Genomic_DNA"/>
</dbReference>
<evidence type="ECO:0000256" key="4">
    <source>
        <dbReference type="ARBA" id="ARBA00022679"/>
    </source>
</evidence>
<gene>
    <name evidence="9 10" type="primary">trmB</name>
    <name evidence="10" type="ORF">OW157_05735</name>
</gene>
<dbReference type="RefSeq" id="WP_268752401.1">
    <property type="nucleotide sequence ID" value="NZ_JAPRFQ010000002.1"/>
</dbReference>
<keyword evidence="3 9" id="KW-0489">Methyltransferase</keyword>
<evidence type="ECO:0000256" key="2">
    <source>
        <dbReference type="ARBA" id="ARBA00003015"/>
    </source>
</evidence>
<evidence type="ECO:0000313" key="10">
    <source>
        <dbReference type="EMBL" id="MCZ0726073.1"/>
    </source>
</evidence>
<evidence type="ECO:0000256" key="9">
    <source>
        <dbReference type="HAMAP-Rule" id="MF_01057"/>
    </source>
</evidence>
<dbReference type="FunFam" id="3.40.50.150:FF:000035">
    <property type="entry name" value="tRNA (guanine-N(7)-)-methyltransferase"/>
    <property type="match status" value="1"/>
</dbReference>
<dbReference type="GO" id="GO:0043527">
    <property type="term" value="C:tRNA methyltransferase complex"/>
    <property type="evidence" value="ECO:0007669"/>
    <property type="project" value="TreeGrafter"/>
</dbReference>
<dbReference type="InterPro" id="IPR003358">
    <property type="entry name" value="tRNA_(Gua-N-7)_MeTrfase_Trmb"/>
</dbReference>
<dbReference type="PANTHER" id="PTHR23417:SF14">
    <property type="entry name" value="PENTACOTRIPEPTIDE-REPEAT REGION OF PRORP DOMAIN-CONTAINING PROTEIN"/>
    <property type="match status" value="1"/>
</dbReference>
<dbReference type="Pfam" id="PF02390">
    <property type="entry name" value="Methyltransf_4"/>
    <property type="match status" value="1"/>
</dbReference>
<evidence type="ECO:0000256" key="7">
    <source>
        <dbReference type="ARBA" id="ARBA00060552"/>
    </source>
</evidence>
<organism evidence="10 11">
    <name type="scientific">Aerococcus kribbianus</name>
    <dbReference type="NCBI Taxonomy" id="2999064"/>
    <lineage>
        <taxon>Bacteria</taxon>
        <taxon>Bacillati</taxon>
        <taxon>Bacillota</taxon>
        <taxon>Bacilli</taxon>
        <taxon>Lactobacillales</taxon>
        <taxon>Aerococcaceae</taxon>
        <taxon>Aerococcus</taxon>
    </lineage>
</organism>
<dbReference type="NCBIfam" id="TIGR00091">
    <property type="entry name" value="tRNA (guanosine(46)-N7)-methyltransferase TrmB"/>
    <property type="match status" value="1"/>
</dbReference>
<evidence type="ECO:0000256" key="8">
    <source>
        <dbReference type="ARBA" id="ARBA00060767"/>
    </source>
</evidence>
<reference evidence="10" key="1">
    <citation type="submission" date="2022-12" db="EMBL/GenBank/DDBJ databases">
        <title>Description and comparative metabolic analysis of Aerococcus sp. nov., isolated from the feces of a pig.</title>
        <authorList>
            <person name="Chang Y.-H."/>
        </authorList>
    </citation>
    <scope>NUCLEOTIDE SEQUENCE</scope>
    <source>
        <strain evidence="10">YH-aer222</strain>
    </source>
</reference>
<dbReference type="EC" id="2.1.1.33" evidence="9"/>
<keyword evidence="5 9" id="KW-0949">S-adenosyl-L-methionine</keyword>
<keyword evidence="6 9" id="KW-0819">tRNA processing</keyword>
<name>A0A9X3JDR6_9LACT</name>
<sequence>MRVRHKPWAKDMLADHPEYVVAEPEKLVGSWQDEFKNSHPIHLEIGSGKGQFIVNMAQKYPNINFIGLEMFDSVLVTALQRALEVDLPNLRLIRADGRKITEFFQSGEISQLYLNFSDPWPKSKHAKRRLTHENFLTNYQVVLKKDGHLQFKTDNQNLFEYSLVSLSQYGMVVDDISLDLHNSEIPDNVMTEYEEKFSSRGQAIYYLLAHFK</sequence>
<comment type="caution">
    <text evidence="9">Lacks conserved residue(s) required for the propagation of feature annotation.</text>
</comment>
<feature type="binding site" evidence="9">
    <location>
        <position position="44"/>
    </location>
    <ligand>
        <name>S-adenosyl-L-methionine</name>
        <dbReference type="ChEBI" id="CHEBI:59789"/>
    </ligand>
</feature>
<accession>A0A9X3JDR6</accession>
<comment type="catalytic activity">
    <reaction evidence="1 9">
        <text>guanosine(46) in tRNA + S-adenosyl-L-methionine = N(7)-methylguanosine(46) in tRNA + S-adenosyl-L-homocysteine</text>
        <dbReference type="Rhea" id="RHEA:42708"/>
        <dbReference type="Rhea" id="RHEA-COMP:10188"/>
        <dbReference type="Rhea" id="RHEA-COMP:10189"/>
        <dbReference type="ChEBI" id="CHEBI:57856"/>
        <dbReference type="ChEBI" id="CHEBI:59789"/>
        <dbReference type="ChEBI" id="CHEBI:74269"/>
        <dbReference type="ChEBI" id="CHEBI:74480"/>
        <dbReference type="EC" id="2.1.1.33"/>
    </reaction>
</comment>
<evidence type="ECO:0000256" key="3">
    <source>
        <dbReference type="ARBA" id="ARBA00022603"/>
    </source>
</evidence>
<dbReference type="GO" id="GO:0008176">
    <property type="term" value="F:tRNA (guanine(46)-N7)-methyltransferase activity"/>
    <property type="evidence" value="ECO:0007669"/>
    <property type="project" value="UniProtKB-UniRule"/>
</dbReference>
<proteinExistence type="inferred from homology"/>
<keyword evidence="11" id="KW-1185">Reference proteome</keyword>
<comment type="function">
    <text evidence="2 9">Catalyzes the formation of N(7)-methylguanine at position 46 (m7G46) in tRNA.</text>
</comment>
<feature type="binding site" evidence="9">
    <location>
        <begin position="191"/>
        <end position="194"/>
    </location>
    <ligand>
        <name>substrate</name>
    </ligand>
</feature>
<dbReference type="AlphaFoldDB" id="A0A9X3JDR6"/>
<feature type="binding site" evidence="9">
    <location>
        <position position="122"/>
    </location>
    <ligand>
        <name>substrate</name>
    </ligand>
</feature>
<feature type="binding site" evidence="9">
    <location>
        <position position="154"/>
    </location>
    <ligand>
        <name>substrate</name>
    </ligand>
</feature>